<protein>
    <submittedName>
        <fullName evidence="1">Uncharacterized protein</fullName>
    </submittedName>
</protein>
<dbReference type="EMBL" id="WJHE01000402">
    <property type="protein sequence ID" value="MST32832.1"/>
    <property type="molecule type" value="Genomic_DNA"/>
</dbReference>
<proteinExistence type="predicted"/>
<comment type="caution">
    <text evidence="1">The sequence shown here is derived from an EMBL/GenBank/DDBJ whole genome shotgun (WGS) entry which is preliminary data.</text>
</comment>
<sequence length="78" mass="8301">MREDGRRAAAEALHRLADGVEAGSIAFGGSEVACSDDFTLVVELRPRDAGQVRSALVHLTGWDEDSLALERELSHPGG</sequence>
<gene>
    <name evidence="1" type="ORF">GHK86_08870</name>
</gene>
<reference evidence="1 2" key="1">
    <citation type="submission" date="2019-11" db="EMBL/GenBank/DDBJ databases">
        <title>Acidiferrimicrobium australis gen. nov., sp. nov., an acidophilic and obligately heterotrophic, member of the Actinobacteria that catalyses dissimilatory oxido- reduction of iron isolated from metal-rich acidic water in Chile.</title>
        <authorList>
            <person name="Gonzalez D."/>
            <person name="Huber K."/>
            <person name="Hedrich S."/>
            <person name="Rojas-Villalobos C."/>
            <person name="Quatrini R."/>
            <person name="Dinamarca M.A."/>
            <person name="Schwarz A."/>
            <person name="Canales C."/>
            <person name="Nancucheo I."/>
        </authorList>
    </citation>
    <scope>NUCLEOTIDE SEQUENCE [LARGE SCALE GENOMIC DNA]</scope>
    <source>
        <strain evidence="1 2">USS-CCA1</strain>
    </source>
</reference>
<evidence type="ECO:0000313" key="1">
    <source>
        <dbReference type="EMBL" id="MST32832.1"/>
    </source>
</evidence>
<name>A0ABW9QU59_9ACTN</name>
<organism evidence="1 2">
    <name type="scientific">Acidiferrimicrobium australe</name>
    <dbReference type="NCBI Taxonomy" id="2664430"/>
    <lineage>
        <taxon>Bacteria</taxon>
        <taxon>Bacillati</taxon>
        <taxon>Actinomycetota</taxon>
        <taxon>Acidimicrobiia</taxon>
        <taxon>Acidimicrobiales</taxon>
        <taxon>Acidimicrobiaceae</taxon>
        <taxon>Acidiferrimicrobium</taxon>
    </lineage>
</organism>
<keyword evidence="2" id="KW-1185">Reference proteome</keyword>
<dbReference type="Proteomes" id="UP000437736">
    <property type="component" value="Unassembled WGS sequence"/>
</dbReference>
<accession>A0ABW9QU59</accession>
<evidence type="ECO:0000313" key="2">
    <source>
        <dbReference type="Proteomes" id="UP000437736"/>
    </source>
</evidence>